<feature type="region of interest" description="Disordered" evidence="1">
    <location>
        <begin position="1"/>
        <end position="24"/>
    </location>
</feature>
<gene>
    <name evidence="2" type="ORF">BN000_02878</name>
</gene>
<dbReference type="Proteomes" id="UP000199087">
    <property type="component" value="Unassembled WGS sequence"/>
</dbReference>
<evidence type="ECO:0000313" key="2">
    <source>
        <dbReference type="EMBL" id="CRK82923.1"/>
    </source>
</evidence>
<evidence type="ECO:0000313" key="3">
    <source>
        <dbReference type="Proteomes" id="UP000199087"/>
    </source>
</evidence>
<dbReference type="AlphaFoldDB" id="A0A0U1NY64"/>
<evidence type="ECO:0000256" key="1">
    <source>
        <dbReference type="SAM" id="MobiDB-lite"/>
    </source>
</evidence>
<accession>A0A0U1NY64</accession>
<name>A0A0U1NY64_9BACI</name>
<reference evidence="3" key="1">
    <citation type="submission" date="2015-05" db="EMBL/GenBank/DDBJ databases">
        <authorList>
            <person name="Urmite Genomes"/>
        </authorList>
    </citation>
    <scope>NUCLEOTIDE SEQUENCE [LARGE SCALE GENOMIC DNA]</scope>
    <source>
        <strain evidence="3">LF1</strain>
    </source>
</reference>
<proteinExistence type="predicted"/>
<dbReference type="EMBL" id="CVRB01000003">
    <property type="protein sequence ID" value="CRK82923.1"/>
    <property type="molecule type" value="Genomic_DNA"/>
</dbReference>
<keyword evidence="3" id="KW-1185">Reference proteome</keyword>
<protein>
    <submittedName>
        <fullName evidence="2">Uncharacterized protein</fullName>
    </submittedName>
</protein>
<feature type="compositionally biased region" description="Basic and acidic residues" evidence="1">
    <location>
        <begin position="1"/>
        <end position="21"/>
    </location>
</feature>
<sequence length="48" mass="5514">MTKPSNKEFNNKNKPLPKVDVEFGGENELENKALRAQKKMAKQVNEKL</sequence>
<organism evidence="2 3">
    <name type="scientific">Neobacillus massiliamazoniensis</name>
    <dbReference type="NCBI Taxonomy" id="1499688"/>
    <lineage>
        <taxon>Bacteria</taxon>
        <taxon>Bacillati</taxon>
        <taxon>Bacillota</taxon>
        <taxon>Bacilli</taxon>
        <taxon>Bacillales</taxon>
        <taxon>Bacillaceae</taxon>
        <taxon>Neobacillus</taxon>
    </lineage>
</organism>